<dbReference type="Proteomes" id="UP000823773">
    <property type="component" value="Unassembled WGS sequence"/>
</dbReference>
<protein>
    <submittedName>
        <fullName evidence="1">Drug/metabolite transporter (DMT)-like permease</fullName>
    </submittedName>
</protein>
<accession>A0ACC5SUD2</accession>
<comment type="caution">
    <text evidence="1">The sequence shown here is derived from an EMBL/GenBank/DDBJ whole genome shotgun (WGS) entry which is preliminary data.</text>
</comment>
<organism evidence="1 2">
    <name type="scientific">Ensifer adhaerens</name>
    <name type="common">Sinorhizobium morelense</name>
    <dbReference type="NCBI Taxonomy" id="106592"/>
    <lineage>
        <taxon>Bacteria</taxon>
        <taxon>Pseudomonadati</taxon>
        <taxon>Pseudomonadota</taxon>
        <taxon>Alphaproteobacteria</taxon>
        <taxon>Hyphomicrobiales</taxon>
        <taxon>Rhizobiaceae</taxon>
        <taxon>Sinorhizobium/Ensifer group</taxon>
        <taxon>Ensifer</taxon>
    </lineage>
</organism>
<evidence type="ECO:0000313" key="2">
    <source>
        <dbReference type="Proteomes" id="UP000823773"/>
    </source>
</evidence>
<evidence type="ECO:0000313" key="1">
    <source>
        <dbReference type="EMBL" id="MBP1872420.1"/>
    </source>
</evidence>
<gene>
    <name evidence="1" type="ORF">J2Z19_002132</name>
</gene>
<keyword evidence="2" id="KW-1185">Reference proteome</keyword>
<reference evidence="1" key="1">
    <citation type="submission" date="2021-03" db="EMBL/GenBank/DDBJ databases">
        <title>Genomic Encyclopedia of Type Strains, Phase IV (KMG-IV): sequencing the most valuable type-strain genomes for metagenomic binning, comparative biology and taxonomic classification.</title>
        <authorList>
            <person name="Goeker M."/>
        </authorList>
    </citation>
    <scope>NUCLEOTIDE SEQUENCE</scope>
    <source>
        <strain evidence="1">DSM 18131</strain>
    </source>
</reference>
<proteinExistence type="predicted"/>
<dbReference type="EMBL" id="JAGGJR010000003">
    <property type="protein sequence ID" value="MBP1872420.1"/>
    <property type="molecule type" value="Genomic_DNA"/>
</dbReference>
<name>A0ACC5SUD2_ENSAD</name>
<sequence>MHLPTTKMNSRLGIEIGLLVLLSLIWGSSFTWIKVAVTTIPPLTITAIRVSVAAVFLAALARWRGYALPRDHVVWREFFVQGLLQSALPFTLLGWGSKYIPSGLTGVLNATPPMFVLLIAFVTGYGAQHVTGQKIVGVCLGLLGVVVIIGTQSLGDIQTSAGWAQAAVLGASLCYALASILGRRFAKLPAIVTATGAMTTAAIMIVPAAIVIERPWTLMPSTDAIAAVMVLAVICTALAMVIYFRLVQTLGPLGTTSGGYLRAGFAVALGIIFLDENFDTSTLIGMTLIAVGVVAVTVPIAWPSLLRS</sequence>